<protein>
    <recommendedName>
        <fullName evidence="3">Transcriptional regulator</fullName>
    </recommendedName>
</protein>
<proteinExistence type="predicted"/>
<name>A0ABR9LAD7_9PSEU</name>
<accession>A0ABR9LAD7</accession>
<dbReference type="RefSeq" id="WP_192744792.1">
    <property type="nucleotide sequence ID" value="NZ_JADBEJ010000005.1"/>
</dbReference>
<gene>
    <name evidence="1" type="ORF">H4W30_004713</name>
</gene>
<organism evidence="1 2">
    <name type="scientific">Amycolatopsis roodepoortensis</name>
    <dbReference type="NCBI Taxonomy" id="700274"/>
    <lineage>
        <taxon>Bacteria</taxon>
        <taxon>Bacillati</taxon>
        <taxon>Actinomycetota</taxon>
        <taxon>Actinomycetes</taxon>
        <taxon>Pseudonocardiales</taxon>
        <taxon>Pseudonocardiaceae</taxon>
        <taxon>Amycolatopsis</taxon>
    </lineage>
</organism>
<evidence type="ECO:0000313" key="2">
    <source>
        <dbReference type="Proteomes" id="UP000656548"/>
    </source>
</evidence>
<dbReference type="EMBL" id="JADBEJ010000005">
    <property type="protein sequence ID" value="MBE1577653.1"/>
    <property type="molecule type" value="Genomic_DNA"/>
</dbReference>
<reference evidence="1 2" key="1">
    <citation type="submission" date="2020-10" db="EMBL/GenBank/DDBJ databases">
        <title>Sequencing the genomes of 1000 actinobacteria strains.</title>
        <authorList>
            <person name="Klenk H.-P."/>
        </authorList>
    </citation>
    <scope>NUCLEOTIDE SEQUENCE [LARGE SCALE GENOMIC DNA]</scope>
    <source>
        <strain evidence="1 2">DSM 46661</strain>
    </source>
</reference>
<keyword evidence="2" id="KW-1185">Reference proteome</keyword>
<sequence length="92" mass="10560">MDTDELGHLLFGRSCRLRLALWILTYPKPRFYQSEPPDEVISQSAAGAELSRLVTLGMLTVSDSKEQRRIYYQRTDSSLWAVIDAVRQWQGA</sequence>
<evidence type="ECO:0008006" key="3">
    <source>
        <dbReference type="Google" id="ProtNLM"/>
    </source>
</evidence>
<dbReference type="Proteomes" id="UP000656548">
    <property type="component" value="Unassembled WGS sequence"/>
</dbReference>
<comment type="caution">
    <text evidence="1">The sequence shown here is derived from an EMBL/GenBank/DDBJ whole genome shotgun (WGS) entry which is preliminary data.</text>
</comment>
<evidence type="ECO:0000313" key="1">
    <source>
        <dbReference type="EMBL" id="MBE1577653.1"/>
    </source>
</evidence>